<evidence type="ECO:0000256" key="1">
    <source>
        <dbReference type="ARBA" id="ARBA00023125"/>
    </source>
</evidence>
<organism evidence="2 3">
    <name type="scientific">Phytophthora fragariaefolia</name>
    <dbReference type="NCBI Taxonomy" id="1490495"/>
    <lineage>
        <taxon>Eukaryota</taxon>
        <taxon>Sar</taxon>
        <taxon>Stramenopiles</taxon>
        <taxon>Oomycota</taxon>
        <taxon>Peronosporomycetes</taxon>
        <taxon>Peronosporales</taxon>
        <taxon>Peronosporaceae</taxon>
        <taxon>Phytophthora</taxon>
    </lineage>
</organism>
<dbReference type="InterPro" id="IPR010998">
    <property type="entry name" value="Integrase_recombinase_N"/>
</dbReference>
<evidence type="ECO:0000313" key="3">
    <source>
        <dbReference type="Proteomes" id="UP001165121"/>
    </source>
</evidence>
<keyword evidence="1" id="KW-0238">DNA-binding</keyword>
<dbReference type="AlphaFoldDB" id="A0A9W7DAE8"/>
<dbReference type="OrthoDB" id="120763at2759"/>
<keyword evidence="3" id="KW-1185">Reference proteome</keyword>
<dbReference type="GO" id="GO:0003677">
    <property type="term" value="F:DNA binding"/>
    <property type="evidence" value="ECO:0007669"/>
    <property type="project" value="UniProtKB-KW"/>
</dbReference>
<reference evidence="2" key="1">
    <citation type="submission" date="2023-04" db="EMBL/GenBank/DDBJ databases">
        <title>Phytophthora fragariaefolia NBRC 109709.</title>
        <authorList>
            <person name="Ichikawa N."/>
            <person name="Sato H."/>
            <person name="Tonouchi N."/>
        </authorList>
    </citation>
    <scope>NUCLEOTIDE SEQUENCE</scope>
    <source>
        <strain evidence="2">NBRC 109709</strain>
    </source>
</reference>
<proteinExistence type="predicted"/>
<accession>A0A9W7DAE8</accession>
<dbReference type="SUPFAM" id="SSF47823">
    <property type="entry name" value="lambda integrase-like, N-terminal domain"/>
    <property type="match status" value="1"/>
</dbReference>
<evidence type="ECO:0000313" key="2">
    <source>
        <dbReference type="EMBL" id="GMG16633.1"/>
    </source>
</evidence>
<protein>
    <submittedName>
        <fullName evidence="2">Unnamed protein product</fullName>
    </submittedName>
</protein>
<comment type="caution">
    <text evidence="2">The sequence shown here is derived from an EMBL/GenBank/DDBJ whole genome shotgun (WGS) entry which is preliminary data.</text>
</comment>
<sequence>MEVAALQVELDESANATLDRRQAARPANTTRAFAPKQKEFKAWCDRKGFHETTRYQVTASKVHQFLQQEEVDRQVRVKCSDRKVSVATVEMYVNALLDLYNDQQSRGANSHPHPRNRLIKALLSSLRREKHKKDKREYADRGVGSLLDGYCTTDDVVSISRYYRNLNTGSDLRNRFESFFASCLSASR</sequence>
<dbReference type="Proteomes" id="UP001165121">
    <property type="component" value="Unassembled WGS sequence"/>
</dbReference>
<dbReference type="EMBL" id="BSXT01018946">
    <property type="protein sequence ID" value="GMG16633.1"/>
    <property type="molecule type" value="Genomic_DNA"/>
</dbReference>
<name>A0A9W7DAE8_9STRA</name>
<dbReference type="Gene3D" id="1.10.150.130">
    <property type="match status" value="1"/>
</dbReference>
<gene>
    <name evidence="2" type="ORF">Pfra01_002984000</name>
</gene>